<dbReference type="EMBL" id="BSQG01000010">
    <property type="protein sequence ID" value="GLU49971.1"/>
    <property type="molecule type" value="Genomic_DNA"/>
</dbReference>
<keyword evidence="2" id="KW-1185">Reference proteome</keyword>
<name>A0A9W6PAI2_9ACTN</name>
<protein>
    <submittedName>
        <fullName evidence="1">Uncharacterized protein</fullName>
    </submittedName>
</protein>
<dbReference type="AlphaFoldDB" id="A0A9W6PAI2"/>
<proteinExistence type="predicted"/>
<comment type="caution">
    <text evidence="1">The sequence shown here is derived from an EMBL/GenBank/DDBJ whole genome shotgun (WGS) entry which is preliminary data.</text>
</comment>
<dbReference type="Proteomes" id="UP001165092">
    <property type="component" value="Unassembled WGS sequence"/>
</dbReference>
<reference evidence="1" key="1">
    <citation type="submission" date="2023-02" db="EMBL/GenBank/DDBJ databases">
        <title>Nocardiopsis ansamitocini NBRC 112285.</title>
        <authorList>
            <person name="Ichikawa N."/>
            <person name="Sato H."/>
            <person name="Tonouchi N."/>
        </authorList>
    </citation>
    <scope>NUCLEOTIDE SEQUENCE</scope>
    <source>
        <strain evidence="1">NBRC 112285</strain>
    </source>
</reference>
<gene>
    <name evidence="1" type="ORF">Nans01_43220</name>
</gene>
<evidence type="ECO:0000313" key="1">
    <source>
        <dbReference type="EMBL" id="GLU49971.1"/>
    </source>
</evidence>
<accession>A0A9W6PAI2</accession>
<organism evidence="1 2">
    <name type="scientific">Nocardiopsis ansamitocini</name>
    <dbReference type="NCBI Taxonomy" id="1670832"/>
    <lineage>
        <taxon>Bacteria</taxon>
        <taxon>Bacillati</taxon>
        <taxon>Actinomycetota</taxon>
        <taxon>Actinomycetes</taxon>
        <taxon>Streptosporangiales</taxon>
        <taxon>Nocardiopsidaceae</taxon>
        <taxon>Nocardiopsis</taxon>
    </lineage>
</organism>
<evidence type="ECO:0000313" key="2">
    <source>
        <dbReference type="Proteomes" id="UP001165092"/>
    </source>
</evidence>
<sequence length="304" mass="33118">MAAPGPGDWDFSDYPYGLEPLTLPNPGVAVSIAPGSVYGSAGDVRRLIAQGRSGFPATKPASADDLERLFWFRWIIGHHISFVIWRLLADALSQAPEDEEGRKALAGTVATYVRAYCGMLLYTGSCTPSIYNATIRPSMYRLHSTFSGTWALDYPAVRSLFRGRKAPAVLGAQTGEVMREVGMSNQIHLGVSSKLVERGRSLLQQSIDAPDTHQPRRWGTVFDCYFLTVRAPVPPEQVLTQLMRRLKATAIDLATNGLYPEAGGDLGRLPEELTRPAVVECGRELTGILFDVAERAAALPGEGR</sequence>